<dbReference type="InterPro" id="IPR016135">
    <property type="entry name" value="UBQ-conjugating_enzyme/RWD"/>
</dbReference>
<dbReference type="Pfam" id="PF00179">
    <property type="entry name" value="UQ_con"/>
    <property type="match status" value="1"/>
</dbReference>
<dbReference type="SMART" id="SM00212">
    <property type="entry name" value="UBCc"/>
    <property type="match status" value="1"/>
</dbReference>
<dbReference type="PROSITE" id="PS50127">
    <property type="entry name" value="UBC_2"/>
    <property type="match status" value="1"/>
</dbReference>
<dbReference type="PROSITE" id="PS00183">
    <property type="entry name" value="UBC_1"/>
    <property type="match status" value="1"/>
</dbReference>
<dbReference type="GO" id="GO:0005524">
    <property type="term" value="F:ATP binding"/>
    <property type="evidence" value="ECO:0007669"/>
    <property type="project" value="UniProtKB-UniRule"/>
</dbReference>
<evidence type="ECO:0000313" key="11">
    <source>
        <dbReference type="WBParaSite" id="nRc.2.0.1.t16831-RA"/>
    </source>
</evidence>
<evidence type="ECO:0000256" key="6">
    <source>
        <dbReference type="PROSITE-ProRule" id="PRU10133"/>
    </source>
</evidence>
<feature type="compositionally biased region" description="Basic and acidic residues" evidence="8">
    <location>
        <begin position="176"/>
        <end position="186"/>
    </location>
</feature>
<comment type="similarity">
    <text evidence="7">Belongs to the ubiquitin-conjugating enzyme family.</text>
</comment>
<evidence type="ECO:0000256" key="8">
    <source>
        <dbReference type="SAM" id="MobiDB-lite"/>
    </source>
</evidence>
<organism evidence="10 11">
    <name type="scientific">Romanomermis culicivorax</name>
    <name type="common">Nematode worm</name>
    <dbReference type="NCBI Taxonomy" id="13658"/>
    <lineage>
        <taxon>Eukaryota</taxon>
        <taxon>Metazoa</taxon>
        <taxon>Ecdysozoa</taxon>
        <taxon>Nematoda</taxon>
        <taxon>Enoplea</taxon>
        <taxon>Dorylaimia</taxon>
        <taxon>Mermithida</taxon>
        <taxon>Mermithoidea</taxon>
        <taxon>Mermithidae</taxon>
        <taxon>Romanomermis</taxon>
    </lineage>
</organism>
<dbReference type="GO" id="GO:0061631">
    <property type="term" value="F:ubiquitin conjugating enzyme activity"/>
    <property type="evidence" value="ECO:0007669"/>
    <property type="project" value="UniProtKB-EC"/>
</dbReference>
<dbReference type="InterPro" id="IPR050113">
    <property type="entry name" value="Ub_conjugating_enzyme"/>
</dbReference>
<keyword evidence="2" id="KW-0808">Transferase</keyword>
<feature type="region of interest" description="Disordered" evidence="8">
    <location>
        <begin position="171"/>
        <end position="196"/>
    </location>
</feature>
<evidence type="ECO:0000256" key="4">
    <source>
        <dbReference type="ARBA" id="ARBA00022786"/>
    </source>
</evidence>
<evidence type="ECO:0000256" key="2">
    <source>
        <dbReference type="ARBA" id="ARBA00022679"/>
    </source>
</evidence>
<dbReference type="InterPro" id="IPR000608">
    <property type="entry name" value="UBC"/>
</dbReference>
<dbReference type="EC" id="2.3.2.23" evidence="1"/>
<dbReference type="GO" id="GO:0032446">
    <property type="term" value="P:protein modification by small protein conjugation"/>
    <property type="evidence" value="ECO:0007669"/>
    <property type="project" value="UniProtKB-ARBA"/>
</dbReference>
<feature type="domain" description="UBC core" evidence="9">
    <location>
        <begin position="12"/>
        <end position="166"/>
    </location>
</feature>
<evidence type="ECO:0000256" key="5">
    <source>
        <dbReference type="ARBA" id="ARBA00022840"/>
    </source>
</evidence>
<accession>A0A915ISN8</accession>
<dbReference type="OMA" id="QPAKCGA"/>
<dbReference type="CDD" id="cd23804">
    <property type="entry name" value="UBCc_UBE2S"/>
    <property type="match status" value="1"/>
</dbReference>
<evidence type="ECO:0000256" key="7">
    <source>
        <dbReference type="RuleBase" id="RU362109"/>
    </source>
</evidence>
<evidence type="ECO:0000259" key="9">
    <source>
        <dbReference type="PROSITE" id="PS50127"/>
    </source>
</evidence>
<keyword evidence="3 7" id="KW-0547">Nucleotide-binding</keyword>
<feature type="active site" description="Glycyl thioester intermediate" evidence="6">
    <location>
        <position position="97"/>
    </location>
</feature>
<keyword evidence="5 7" id="KW-0067">ATP-binding</keyword>
<evidence type="ECO:0000256" key="1">
    <source>
        <dbReference type="ARBA" id="ARBA00012486"/>
    </source>
</evidence>
<feature type="compositionally biased region" description="Basic residues" evidence="8">
    <location>
        <begin position="187"/>
        <end position="196"/>
    </location>
</feature>
<dbReference type="Proteomes" id="UP000887565">
    <property type="component" value="Unplaced"/>
</dbReference>
<keyword evidence="4 7" id="KW-0833">Ubl conjugation pathway</keyword>
<dbReference type="InterPro" id="IPR023313">
    <property type="entry name" value="UBQ-conjugating_AS"/>
</dbReference>
<proteinExistence type="inferred from homology"/>
<reference evidence="11" key="1">
    <citation type="submission" date="2022-11" db="UniProtKB">
        <authorList>
            <consortium name="WormBaseParasite"/>
        </authorList>
    </citation>
    <scope>IDENTIFICATION</scope>
</reference>
<dbReference type="PANTHER" id="PTHR24067">
    <property type="entry name" value="UBIQUITIN-CONJUGATING ENZYME E2"/>
    <property type="match status" value="1"/>
</dbReference>
<dbReference type="AlphaFoldDB" id="A0A915ISN8"/>
<protein>
    <recommendedName>
        <fullName evidence="1">E2 ubiquitin-conjugating enzyme</fullName>
        <ecNumber evidence="1">2.3.2.23</ecNumber>
    </recommendedName>
</protein>
<evidence type="ECO:0000256" key="3">
    <source>
        <dbReference type="ARBA" id="ARBA00022741"/>
    </source>
</evidence>
<dbReference type="WBParaSite" id="nRc.2.0.1.t16831-RA">
    <property type="protein sequence ID" value="nRc.2.0.1.t16831-RA"/>
    <property type="gene ID" value="nRc.2.0.1.g16831"/>
</dbReference>
<keyword evidence="10" id="KW-1185">Reference proteome</keyword>
<evidence type="ECO:0000313" key="10">
    <source>
        <dbReference type="Proteomes" id="UP000887565"/>
    </source>
</evidence>
<sequence>MTSLNSENLSPEVLKRITLEIKQLKSEHLPDVDIQIDESDFTSIFCQICGPDDTPFSGGKFKLKLTFPANFPSSPPKAHFLTKIFHPNVEPRSGEICVNTLKRDWRPNFGVKHILLVIFGYICTIKSLLINPNPESALNEEAGKLLLENYQDFCRRAKMWTEIHATTTAEVSSSKRPIDPNETKLREKSKKMLRRL</sequence>
<dbReference type="SUPFAM" id="SSF54495">
    <property type="entry name" value="UBC-like"/>
    <property type="match status" value="1"/>
</dbReference>
<dbReference type="Gene3D" id="3.10.110.10">
    <property type="entry name" value="Ubiquitin Conjugating Enzyme"/>
    <property type="match status" value="1"/>
</dbReference>
<name>A0A915ISN8_ROMCU</name>
<dbReference type="FunFam" id="3.10.110.10:FF:000031">
    <property type="entry name" value="Ubiquitin-conjugating enzyme E2 22"/>
    <property type="match status" value="1"/>
</dbReference>